<organism evidence="1 2">
    <name type="scientific">Thalassovita litoralis</name>
    <dbReference type="NCBI Taxonomy" id="1010611"/>
    <lineage>
        <taxon>Bacteria</taxon>
        <taxon>Pseudomonadati</taxon>
        <taxon>Pseudomonadota</taxon>
        <taxon>Alphaproteobacteria</taxon>
        <taxon>Rhodobacterales</taxon>
        <taxon>Roseobacteraceae</taxon>
        <taxon>Thalassovita</taxon>
    </lineage>
</organism>
<sequence>MTNPSSHALRVADLSQTRPTRFDLTPDKDDISAIAAELGLLDLRKLRFKGQIIAEGKRDWRLEAELGATVVQPCVVTLAPVTTRLDESVVRRFLAQMPDMSGDDDEIEMAEDDSIESLGSVIDPSAVMIEALSLALPLYPKAENAEMGSATYTEPGKEALRDEDLKPFAGLAALRDQMAKKDDPER</sequence>
<reference evidence="1 2" key="1">
    <citation type="submission" date="2017-05" db="EMBL/GenBank/DDBJ databases">
        <authorList>
            <person name="Varghese N."/>
            <person name="Submissions S."/>
        </authorList>
    </citation>
    <scope>NUCLEOTIDE SEQUENCE [LARGE SCALE GENOMIC DNA]</scope>
    <source>
        <strain evidence="1 2">DSM 29506</strain>
    </source>
</reference>
<proteinExistence type="predicted"/>
<evidence type="ECO:0000313" key="1">
    <source>
        <dbReference type="EMBL" id="SMO78335.1"/>
    </source>
</evidence>
<gene>
    <name evidence="1" type="ORF">SAMN06265173_11417</name>
</gene>
<name>A0A521E3B8_9RHOB</name>
<dbReference type="InterPro" id="IPR003772">
    <property type="entry name" value="YceD"/>
</dbReference>
<dbReference type="Proteomes" id="UP000316030">
    <property type="component" value="Unassembled WGS sequence"/>
</dbReference>
<accession>A0A521E3B8</accession>
<protein>
    <submittedName>
        <fullName evidence="1">Uncharacterized metal-binding protein YceD, DUF177 family</fullName>
    </submittedName>
</protein>
<dbReference type="Pfam" id="PF02620">
    <property type="entry name" value="YceD"/>
    <property type="match status" value="1"/>
</dbReference>
<evidence type="ECO:0000313" key="2">
    <source>
        <dbReference type="Proteomes" id="UP000316030"/>
    </source>
</evidence>
<keyword evidence="2" id="KW-1185">Reference proteome</keyword>
<dbReference type="OrthoDB" id="8443793at2"/>
<dbReference type="RefSeq" id="WP_142493653.1">
    <property type="nucleotide sequence ID" value="NZ_FXTO01000014.1"/>
</dbReference>
<dbReference type="EMBL" id="FXTO01000014">
    <property type="protein sequence ID" value="SMO78335.1"/>
    <property type="molecule type" value="Genomic_DNA"/>
</dbReference>
<dbReference type="AlphaFoldDB" id="A0A521E3B8"/>